<dbReference type="Proteomes" id="UP000007875">
    <property type="component" value="Unassembled WGS sequence"/>
</dbReference>
<evidence type="ECO:0000313" key="3">
    <source>
        <dbReference type="Proteomes" id="UP000007875"/>
    </source>
</evidence>
<dbReference type="PANTHER" id="PTHR46461:SF1">
    <property type="entry name" value="KELCH DOMAIN-CONTAINING PROTEIN 3"/>
    <property type="match status" value="1"/>
</dbReference>
<sequence length="384" mass="44218">MLPHWTVSLEGGPRRVNHAAVIVDHRIFMFGGYCMGEDYKQQRPIDVHVFNTYSYRWKKIISKQADELTEIPYMRYGHAAVTIGEIAYLWGGRNDSDGACNKLFSFNTCTGKWSKEKVNGSYPGARDGHAMCVVKGNIYMFGGYEEVAEQFSNEMYKLDMNGMIWLLIHHLEGHPANWRDFHTLTSCGDLIYVFGGREDLNGPIHRRQEVYDNALKVFCTRTKTWFEPVHVDSKRPVGRKSHSAFVYKGCLYIFGGYNSVYNQHFNDLWKYDPETRRWSEIRTIGNRPNPRRRQCVCLFEDRLFIFGGTSPASECGGQLLGTDELHDHHDTHTLDFSPSLKTLCIMVIVKHKLNQLSLPAPLRWEIKMAVTPNNITRLTLTVHG</sequence>
<dbReference type="Pfam" id="PF07646">
    <property type="entry name" value="Kelch_2"/>
    <property type="match status" value="1"/>
</dbReference>
<dbReference type="OMA" id="SQETYVF"/>
<dbReference type="STRING" id="51511.ENSCSAVP00000019497"/>
<dbReference type="PANTHER" id="PTHR46461">
    <property type="entry name" value="KELCH DOMAIN-CONTAINING PROTEIN 3"/>
    <property type="match status" value="1"/>
</dbReference>
<dbReference type="AlphaFoldDB" id="H2ZPI1"/>
<reference evidence="2" key="3">
    <citation type="submission" date="2025-09" db="UniProtKB">
        <authorList>
            <consortium name="Ensembl"/>
        </authorList>
    </citation>
    <scope>IDENTIFICATION</scope>
</reference>
<keyword evidence="1" id="KW-0880">Kelch repeat</keyword>
<dbReference type="Gene3D" id="2.120.10.80">
    <property type="entry name" value="Kelch-type beta propeller"/>
    <property type="match status" value="2"/>
</dbReference>
<dbReference type="InterPro" id="IPR052637">
    <property type="entry name" value="KLHDC3-like"/>
</dbReference>
<reference evidence="3" key="1">
    <citation type="submission" date="2003-08" db="EMBL/GenBank/DDBJ databases">
        <authorList>
            <person name="Birren B."/>
            <person name="Nusbaum C."/>
            <person name="Abebe A."/>
            <person name="Abouelleil A."/>
            <person name="Adekoya E."/>
            <person name="Ait-zahra M."/>
            <person name="Allen N."/>
            <person name="Allen T."/>
            <person name="An P."/>
            <person name="Anderson M."/>
            <person name="Anderson S."/>
            <person name="Arachchi H."/>
            <person name="Armbruster J."/>
            <person name="Bachantsang P."/>
            <person name="Baldwin J."/>
            <person name="Barry A."/>
            <person name="Bayul T."/>
            <person name="Blitshsteyn B."/>
            <person name="Bloom T."/>
            <person name="Blye J."/>
            <person name="Boguslavskiy L."/>
            <person name="Borowsky M."/>
            <person name="Boukhgalter B."/>
            <person name="Brunache A."/>
            <person name="Butler J."/>
            <person name="Calixte N."/>
            <person name="Calvo S."/>
            <person name="Camarata J."/>
            <person name="Campo K."/>
            <person name="Chang J."/>
            <person name="Cheshatsang Y."/>
            <person name="Citroen M."/>
            <person name="Collymore A."/>
            <person name="Considine T."/>
            <person name="Cook A."/>
            <person name="Cooke P."/>
            <person name="Corum B."/>
            <person name="Cuomo C."/>
            <person name="David R."/>
            <person name="Dawoe T."/>
            <person name="Degray S."/>
            <person name="Dodge S."/>
            <person name="Dooley K."/>
            <person name="Dorje P."/>
            <person name="Dorjee K."/>
            <person name="Dorris L."/>
            <person name="Duffey N."/>
            <person name="Dupes A."/>
            <person name="Elkins T."/>
            <person name="Engels R."/>
            <person name="Erickson J."/>
            <person name="Farina A."/>
            <person name="Faro S."/>
            <person name="Ferreira P."/>
            <person name="Fischer H."/>
            <person name="Fitzgerald M."/>
            <person name="Foley K."/>
            <person name="Gage D."/>
            <person name="Galagan J."/>
            <person name="Gearin G."/>
            <person name="Gnerre S."/>
            <person name="Gnirke A."/>
            <person name="Goyette A."/>
            <person name="Graham J."/>
            <person name="Grandbois E."/>
            <person name="Gyaltsen K."/>
            <person name="Hafez N."/>
            <person name="Hagopian D."/>
            <person name="Hagos B."/>
            <person name="Hall J."/>
            <person name="Hatcher B."/>
            <person name="Heller A."/>
            <person name="Higgins H."/>
            <person name="Honan T."/>
            <person name="Horn A."/>
            <person name="Houde N."/>
            <person name="Hughes L."/>
            <person name="Hulme W."/>
            <person name="Husby E."/>
            <person name="Iliev I."/>
            <person name="Jaffe D."/>
            <person name="Jones C."/>
            <person name="Kamal M."/>
            <person name="Kamat A."/>
            <person name="Kamvysselis M."/>
            <person name="Karlsson E."/>
            <person name="Kells C."/>
            <person name="Kieu A."/>
            <person name="Kisner P."/>
            <person name="Kodira C."/>
            <person name="Kulbokas E."/>
            <person name="Labutti K."/>
            <person name="Lama D."/>
            <person name="Landers T."/>
            <person name="Leger J."/>
            <person name="Levine S."/>
            <person name="Lewis D."/>
            <person name="Lewis T."/>
            <person name="Lindblad-toh K."/>
            <person name="Liu X."/>
            <person name="Lokyitsang T."/>
            <person name="Lokyitsang Y."/>
            <person name="Lucien O."/>
            <person name="Lui A."/>
            <person name="Ma L.J."/>
            <person name="Mabbitt R."/>
            <person name="Macdonald J."/>
            <person name="Maclean C."/>
            <person name="Major J."/>
            <person name="Manning J."/>
            <person name="Marabella R."/>
            <person name="Maru K."/>
            <person name="Matthews C."/>
            <person name="Mauceli E."/>
            <person name="Mccarthy M."/>
            <person name="Mcdonough S."/>
            <person name="Mcghee T."/>
            <person name="Meldrim J."/>
            <person name="Meneus L."/>
            <person name="Mesirov J."/>
            <person name="Mihalev A."/>
            <person name="Mihova T."/>
            <person name="Mikkelsen T."/>
            <person name="Mlenga V."/>
            <person name="Moru K."/>
            <person name="Mozes J."/>
            <person name="Mulrain L."/>
            <person name="Munson G."/>
            <person name="Naylor J."/>
            <person name="Newes C."/>
            <person name="Nguyen C."/>
            <person name="Nguyen N."/>
            <person name="Nguyen T."/>
            <person name="Nicol R."/>
            <person name="Nielsen C."/>
            <person name="Nizzari M."/>
            <person name="Norbu C."/>
            <person name="Norbu N."/>
            <person name="O'donnell P."/>
            <person name="Okoawo O."/>
            <person name="O'leary S."/>
            <person name="Omotosho B."/>
            <person name="O'neill K."/>
            <person name="Osman S."/>
            <person name="Parker S."/>
            <person name="Perrin D."/>
            <person name="Phunkhang P."/>
            <person name="Piqani B."/>
            <person name="Purcell S."/>
            <person name="Rachupka T."/>
            <person name="Ramasamy U."/>
            <person name="Rameau R."/>
            <person name="Ray V."/>
            <person name="Raymond C."/>
            <person name="Retta R."/>
            <person name="Richardson S."/>
            <person name="Rise C."/>
            <person name="Rodriguez J."/>
            <person name="Rogers J."/>
            <person name="Rogov P."/>
            <person name="Rutman M."/>
            <person name="Schupbach R."/>
            <person name="Seaman C."/>
            <person name="Settipalli S."/>
            <person name="Sharpe T."/>
            <person name="Sheridan J."/>
            <person name="Sherpa N."/>
            <person name="Shi J."/>
            <person name="Smirnov S."/>
            <person name="Smith C."/>
            <person name="Sougnez C."/>
            <person name="Spencer B."/>
            <person name="Stalker J."/>
            <person name="Stange-thomann N."/>
            <person name="Stavropoulos S."/>
            <person name="Stetson K."/>
            <person name="Stone C."/>
            <person name="Stone S."/>
            <person name="Stubbs M."/>
            <person name="Talamas J."/>
            <person name="Tchuinga P."/>
            <person name="Tenzing P."/>
            <person name="Tesfaye S."/>
            <person name="Theodore J."/>
            <person name="Thoulutsang Y."/>
            <person name="Topham K."/>
            <person name="Towey S."/>
            <person name="Tsamla T."/>
            <person name="Tsomo N."/>
            <person name="Vallee D."/>
            <person name="Vassiliev H."/>
            <person name="Venkataraman V."/>
            <person name="Vinson J."/>
            <person name="Vo A."/>
            <person name="Wade C."/>
            <person name="Wang S."/>
            <person name="Wangchuk T."/>
            <person name="Wangdi T."/>
            <person name="Whittaker C."/>
            <person name="Wilkinson J."/>
            <person name="Wu Y."/>
            <person name="Wyman D."/>
            <person name="Yadav S."/>
            <person name="Yang S."/>
            <person name="Yang X."/>
            <person name="Yeager S."/>
            <person name="Yee E."/>
            <person name="Young G."/>
            <person name="Zainoun J."/>
            <person name="Zembeck L."/>
            <person name="Zimmer A."/>
            <person name="Zody M."/>
            <person name="Lander E."/>
        </authorList>
    </citation>
    <scope>NUCLEOTIDE SEQUENCE [LARGE SCALE GENOMIC DNA]</scope>
</reference>
<evidence type="ECO:0000313" key="2">
    <source>
        <dbReference type="Ensembl" id="ENSCSAVP00000019497.1"/>
    </source>
</evidence>
<dbReference type="InterPro" id="IPR015915">
    <property type="entry name" value="Kelch-typ_b-propeller"/>
</dbReference>
<reference evidence="2" key="2">
    <citation type="submission" date="2025-08" db="UniProtKB">
        <authorList>
            <consortium name="Ensembl"/>
        </authorList>
    </citation>
    <scope>IDENTIFICATION</scope>
</reference>
<dbReference type="GO" id="GO:0005737">
    <property type="term" value="C:cytoplasm"/>
    <property type="evidence" value="ECO:0007669"/>
    <property type="project" value="TreeGrafter"/>
</dbReference>
<name>H2ZPI1_CIOSA</name>
<evidence type="ECO:0000256" key="1">
    <source>
        <dbReference type="ARBA" id="ARBA00022441"/>
    </source>
</evidence>
<dbReference type="SMART" id="SM00612">
    <property type="entry name" value="Kelch"/>
    <property type="match status" value="2"/>
</dbReference>
<organism evidence="2 3">
    <name type="scientific">Ciona savignyi</name>
    <name type="common">Pacific transparent sea squirt</name>
    <dbReference type="NCBI Taxonomy" id="51511"/>
    <lineage>
        <taxon>Eukaryota</taxon>
        <taxon>Metazoa</taxon>
        <taxon>Chordata</taxon>
        <taxon>Tunicata</taxon>
        <taxon>Ascidiacea</taxon>
        <taxon>Phlebobranchia</taxon>
        <taxon>Cionidae</taxon>
        <taxon>Ciona</taxon>
    </lineage>
</organism>
<dbReference type="InterPro" id="IPR011498">
    <property type="entry name" value="Kelch_2"/>
</dbReference>
<dbReference type="eggNOG" id="KOG4693">
    <property type="taxonomic scope" value="Eukaryota"/>
</dbReference>
<dbReference type="InParanoid" id="H2ZPI1"/>
<dbReference type="GeneTree" id="ENSGT00940000165735"/>
<evidence type="ECO:0008006" key="4">
    <source>
        <dbReference type="Google" id="ProtNLM"/>
    </source>
</evidence>
<proteinExistence type="predicted"/>
<protein>
    <recommendedName>
        <fullName evidence="4">Kelch domain-containing protein 3</fullName>
    </recommendedName>
</protein>
<keyword evidence="3" id="KW-1185">Reference proteome</keyword>
<dbReference type="SUPFAM" id="SSF117281">
    <property type="entry name" value="Kelch motif"/>
    <property type="match status" value="1"/>
</dbReference>
<dbReference type="InterPro" id="IPR006652">
    <property type="entry name" value="Kelch_1"/>
</dbReference>
<dbReference type="FunCoup" id="H2ZPI1">
    <property type="interactions" value="12"/>
</dbReference>
<dbReference type="Ensembl" id="ENSCSAVT00000019707.1">
    <property type="protein sequence ID" value="ENSCSAVP00000019497.1"/>
    <property type="gene ID" value="ENSCSAVG00000011426.1"/>
</dbReference>
<accession>H2ZPI1</accession>
<dbReference type="GO" id="GO:0003682">
    <property type="term" value="F:chromatin binding"/>
    <property type="evidence" value="ECO:0007669"/>
    <property type="project" value="InterPro"/>
</dbReference>
<dbReference type="Pfam" id="PF24681">
    <property type="entry name" value="Kelch_KLHDC2_KLHL20_DRC7"/>
    <property type="match status" value="1"/>
</dbReference>